<proteinExistence type="predicted"/>
<protein>
    <submittedName>
        <fullName evidence="1">Uncharacterized protein</fullName>
    </submittedName>
</protein>
<organism evidence="1 2">
    <name type="scientific">Bionectria ochroleuca</name>
    <name type="common">Gliocladium roseum</name>
    <dbReference type="NCBI Taxonomy" id="29856"/>
    <lineage>
        <taxon>Eukaryota</taxon>
        <taxon>Fungi</taxon>
        <taxon>Dikarya</taxon>
        <taxon>Ascomycota</taxon>
        <taxon>Pezizomycotina</taxon>
        <taxon>Sordariomycetes</taxon>
        <taxon>Hypocreomycetidae</taxon>
        <taxon>Hypocreales</taxon>
        <taxon>Bionectriaceae</taxon>
        <taxon>Clonostachys</taxon>
    </lineage>
</organism>
<name>A0A8H7KD35_BIOOC</name>
<dbReference type="AlphaFoldDB" id="A0A8H7KD35"/>
<comment type="caution">
    <text evidence="1">The sequence shown here is derived from an EMBL/GenBank/DDBJ whole genome shotgun (WGS) entry which is preliminary data.</text>
</comment>
<sequence length="267" mass="30899">MDRLRKSIQWLNKLSPSNKKPSYDHLSTYDDALALDFGILSRLPMADSRIESPEPLTFSATLTEGTAEPKATADILRRTLDGKIKLDDHPMYWDRRFFHDNIIDYFAAVFSHVCLFRPEEREAVMAECTPLFERLEESIKSAADSIARGEMTVDNLTPRRRSNAAQARGYLDKLTDLHMTRLGVVRGRYDEHMRLWREAQGRLFELEFGRESRQILKMLGRGQEGCINFSYPRYGTYSPEDSSSEYPGQWLRSLGYPAAPYYLSYFP</sequence>
<evidence type="ECO:0000313" key="2">
    <source>
        <dbReference type="Proteomes" id="UP000616885"/>
    </source>
</evidence>
<reference evidence="1" key="1">
    <citation type="submission" date="2020-10" db="EMBL/GenBank/DDBJ databases">
        <title>High-Quality Genome Resource of Clonostachys rosea strain S41 by Oxford Nanopore Long-Read Sequencing.</title>
        <authorList>
            <person name="Wang H."/>
        </authorList>
    </citation>
    <scope>NUCLEOTIDE SEQUENCE</scope>
    <source>
        <strain evidence="1">S41</strain>
    </source>
</reference>
<evidence type="ECO:0000313" key="1">
    <source>
        <dbReference type="EMBL" id="KAF9748024.1"/>
    </source>
</evidence>
<gene>
    <name evidence="1" type="ORF">IM811_017529</name>
</gene>
<accession>A0A8H7KD35</accession>
<dbReference type="EMBL" id="JADCTT010000009">
    <property type="protein sequence ID" value="KAF9748024.1"/>
    <property type="molecule type" value="Genomic_DNA"/>
</dbReference>
<dbReference type="Proteomes" id="UP000616885">
    <property type="component" value="Unassembled WGS sequence"/>
</dbReference>